<dbReference type="InterPro" id="IPR008995">
    <property type="entry name" value="Mo/tungstate-bd_C_term_dom"/>
</dbReference>
<evidence type="ECO:0000313" key="5">
    <source>
        <dbReference type="Proteomes" id="UP000316887"/>
    </source>
</evidence>
<proteinExistence type="predicted"/>
<evidence type="ECO:0000256" key="1">
    <source>
        <dbReference type="ARBA" id="ARBA00022505"/>
    </source>
</evidence>
<accession>A0A542W3D6</accession>
<reference evidence="4 5" key="1">
    <citation type="submission" date="2019-06" db="EMBL/GenBank/DDBJ databases">
        <title>Genome sequencing of Zymomonas mobilis strains for genetic engineering and biofuel applications.</title>
        <authorList>
            <person name="Teravest M."/>
        </authorList>
    </citation>
    <scope>NUCLEOTIDE SEQUENCE [LARGE SCALE GENOMIC DNA]</scope>
    <source>
        <strain evidence="4 5">AN0101</strain>
    </source>
</reference>
<protein>
    <submittedName>
        <fullName evidence="4">Molybdopterin-binding protein</fullName>
    </submittedName>
</protein>
<dbReference type="AlphaFoldDB" id="A0A542W3D6"/>
<sequence>MLKLSARNQIKGKIVKISKGATTSHVILDAAGTQLMASITNEAVEDLKLAEGKSAVAVIKASDIMVGIEE</sequence>
<dbReference type="Gene3D" id="2.40.50.100">
    <property type="match status" value="1"/>
</dbReference>
<keyword evidence="1 2" id="KW-0500">Molybdenum</keyword>
<dbReference type="Pfam" id="PF03459">
    <property type="entry name" value="TOBE"/>
    <property type="match status" value="1"/>
</dbReference>
<comment type="caution">
    <text evidence="4">The sequence shown here is derived from an EMBL/GenBank/DDBJ whole genome shotgun (WGS) entry which is preliminary data.</text>
</comment>
<dbReference type="Proteomes" id="UP000316887">
    <property type="component" value="Unassembled WGS sequence"/>
</dbReference>
<dbReference type="EMBL" id="VFOF01000001">
    <property type="protein sequence ID" value="TQL18118.1"/>
    <property type="molecule type" value="Genomic_DNA"/>
</dbReference>
<dbReference type="SUPFAM" id="SSF50331">
    <property type="entry name" value="MOP-like"/>
    <property type="match status" value="1"/>
</dbReference>
<dbReference type="InterPro" id="IPR004606">
    <property type="entry name" value="Mop_domain"/>
</dbReference>
<name>A0A542W3D6_ZYMMB</name>
<gene>
    <name evidence="4" type="ORF">FBY58_1734</name>
</gene>
<dbReference type="NCBIfam" id="TIGR00638">
    <property type="entry name" value="Mop"/>
    <property type="match status" value="1"/>
</dbReference>
<dbReference type="OrthoDB" id="122515at2"/>
<dbReference type="PROSITE" id="PS51866">
    <property type="entry name" value="MOP"/>
    <property type="match status" value="1"/>
</dbReference>
<organism evidence="4 5">
    <name type="scientific">Zymomonas mobilis</name>
    <dbReference type="NCBI Taxonomy" id="542"/>
    <lineage>
        <taxon>Bacteria</taxon>
        <taxon>Pseudomonadati</taxon>
        <taxon>Pseudomonadota</taxon>
        <taxon>Alphaproteobacteria</taxon>
        <taxon>Sphingomonadales</taxon>
        <taxon>Zymomonadaceae</taxon>
        <taxon>Zymomonas</taxon>
    </lineage>
</organism>
<dbReference type="RefSeq" id="WP_141920553.1">
    <property type="nucleotide sequence ID" value="NZ_VFOF01000001.1"/>
</dbReference>
<evidence type="ECO:0000313" key="4">
    <source>
        <dbReference type="EMBL" id="TQL18118.1"/>
    </source>
</evidence>
<dbReference type="GO" id="GO:0015689">
    <property type="term" value="P:molybdate ion transport"/>
    <property type="evidence" value="ECO:0007669"/>
    <property type="project" value="InterPro"/>
</dbReference>
<dbReference type="InterPro" id="IPR005116">
    <property type="entry name" value="Transp-assoc_OB_typ1"/>
</dbReference>
<evidence type="ECO:0000256" key="2">
    <source>
        <dbReference type="PROSITE-ProRule" id="PRU01213"/>
    </source>
</evidence>
<evidence type="ECO:0000259" key="3">
    <source>
        <dbReference type="PROSITE" id="PS51866"/>
    </source>
</evidence>
<feature type="domain" description="Mop" evidence="3">
    <location>
        <begin position="3"/>
        <end position="68"/>
    </location>
</feature>